<evidence type="ECO:0000256" key="11">
    <source>
        <dbReference type="SAM" id="SignalP"/>
    </source>
</evidence>
<dbReference type="PANTHER" id="PTHR30329">
    <property type="entry name" value="STATOR ELEMENT OF FLAGELLAR MOTOR COMPLEX"/>
    <property type="match status" value="1"/>
</dbReference>
<dbReference type="Pfam" id="PF00691">
    <property type="entry name" value="OmpA"/>
    <property type="match status" value="1"/>
</dbReference>
<name>A0A3E0H3D1_9GAMM</name>
<gene>
    <name evidence="13" type="ORF">DFR26_1444</name>
</gene>
<keyword evidence="9" id="KW-0998">Cell outer membrane</keyword>
<protein>
    <submittedName>
        <fullName evidence="13">OOP family OmpA-OmpF porin</fullName>
    </submittedName>
</protein>
<dbReference type="Proteomes" id="UP000256774">
    <property type="component" value="Unassembled WGS sequence"/>
</dbReference>
<evidence type="ECO:0000256" key="3">
    <source>
        <dbReference type="ARBA" id="ARBA00022452"/>
    </source>
</evidence>
<dbReference type="GO" id="GO:0015288">
    <property type="term" value="F:porin activity"/>
    <property type="evidence" value="ECO:0007669"/>
    <property type="project" value="UniProtKB-KW"/>
</dbReference>
<dbReference type="PRINTS" id="PR01021">
    <property type="entry name" value="OMPADOMAIN"/>
</dbReference>
<keyword evidence="14" id="KW-1185">Reference proteome</keyword>
<dbReference type="InterPro" id="IPR011250">
    <property type="entry name" value="OMP/PagP_B-barrel"/>
</dbReference>
<dbReference type="InterPro" id="IPR006665">
    <property type="entry name" value="OmpA-like"/>
</dbReference>
<dbReference type="InterPro" id="IPR036737">
    <property type="entry name" value="OmpA-like_sf"/>
</dbReference>
<sequence>MRLSLLAASLMLACSANAQADTKSETDNVYHFYIGALFNGTDNERQNVDNGYGVTGSFGLPITSWGSNWHVELAANSATLKTNSAQDTNYFRQSFTGSLMYSFGDRDELTPYVLVGGGYVHNDTNFLDDDGVTAHLGLGLTKLIGKTVRGRLEVQGVYDDFNSQDIFDTTVSAGIEVPLGKVERVETIREVEVIREVAAPVAEPVVKEVIVAPADADNDGIADTRDLCPDTLAGVRTDNTGCAIAQAATLNNIEFDTNKATLTEASKASISEAARFFAKQTNLSAIIAGHTDDVGNDNNNKRLSMARAATVRNALIAEGLDAKRFQAIGLGETMPLVKNDSAEHRAKNRRVEFLLSISEAN</sequence>
<evidence type="ECO:0000256" key="10">
    <source>
        <dbReference type="PROSITE-ProRule" id="PRU00473"/>
    </source>
</evidence>
<dbReference type="SUPFAM" id="SSF103088">
    <property type="entry name" value="OmpA-like"/>
    <property type="match status" value="1"/>
</dbReference>
<keyword evidence="4" id="KW-0812">Transmembrane</keyword>
<evidence type="ECO:0000256" key="4">
    <source>
        <dbReference type="ARBA" id="ARBA00022692"/>
    </source>
</evidence>
<dbReference type="GO" id="GO:0046930">
    <property type="term" value="C:pore complex"/>
    <property type="evidence" value="ECO:0007669"/>
    <property type="project" value="UniProtKB-KW"/>
</dbReference>
<evidence type="ECO:0000256" key="5">
    <source>
        <dbReference type="ARBA" id="ARBA00022729"/>
    </source>
</evidence>
<keyword evidence="6" id="KW-0406">Ion transport</keyword>
<evidence type="ECO:0000259" key="12">
    <source>
        <dbReference type="PROSITE" id="PS51123"/>
    </source>
</evidence>
<evidence type="ECO:0000256" key="8">
    <source>
        <dbReference type="ARBA" id="ARBA00023136"/>
    </source>
</evidence>
<dbReference type="Gene3D" id="3.30.1330.60">
    <property type="entry name" value="OmpA-like domain"/>
    <property type="match status" value="1"/>
</dbReference>
<dbReference type="InterPro" id="IPR028974">
    <property type="entry name" value="TSP_type-3_rpt"/>
</dbReference>
<dbReference type="PROSITE" id="PS51123">
    <property type="entry name" value="OMPA_2"/>
    <property type="match status" value="1"/>
</dbReference>
<organism evidence="13 14">
    <name type="scientific">Paraperlucidibaca baekdonensis</name>
    <dbReference type="NCBI Taxonomy" id="748120"/>
    <lineage>
        <taxon>Bacteria</taxon>
        <taxon>Pseudomonadati</taxon>
        <taxon>Pseudomonadota</taxon>
        <taxon>Gammaproteobacteria</taxon>
        <taxon>Moraxellales</taxon>
        <taxon>Moraxellaceae</taxon>
        <taxon>Paraperlucidibaca</taxon>
    </lineage>
</organism>
<evidence type="ECO:0000256" key="6">
    <source>
        <dbReference type="ARBA" id="ARBA00023065"/>
    </source>
</evidence>
<feature type="chain" id="PRO_5017646416" evidence="11">
    <location>
        <begin position="21"/>
        <end position="361"/>
    </location>
</feature>
<evidence type="ECO:0000256" key="1">
    <source>
        <dbReference type="ARBA" id="ARBA00004571"/>
    </source>
</evidence>
<keyword evidence="7" id="KW-0626">Porin</keyword>
<dbReference type="GO" id="GO:0006811">
    <property type="term" value="P:monoatomic ion transport"/>
    <property type="evidence" value="ECO:0007669"/>
    <property type="project" value="UniProtKB-KW"/>
</dbReference>
<accession>A0A3E0H3D1</accession>
<dbReference type="RefSeq" id="WP_116208282.1">
    <property type="nucleotide sequence ID" value="NZ_QUNR01000003.1"/>
</dbReference>
<dbReference type="SUPFAM" id="SSF56925">
    <property type="entry name" value="OMPA-like"/>
    <property type="match status" value="1"/>
</dbReference>
<comment type="subcellular location">
    <subcellularLocation>
        <location evidence="1">Cell outer membrane</location>
        <topology evidence="1">Multi-pass membrane protein</topology>
    </subcellularLocation>
</comment>
<evidence type="ECO:0000256" key="2">
    <source>
        <dbReference type="ARBA" id="ARBA00022448"/>
    </source>
</evidence>
<dbReference type="AlphaFoldDB" id="A0A3E0H3D1"/>
<comment type="caution">
    <text evidence="13">The sequence shown here is derived from an EMBL/GenBank/DDBJ whole genome shotgun (WGS) entry which is preliminary data.</text>
</comment>
<dbReference type="InterPro" id="IPR027385">
    <property type="entry name" value="Beta-barrel_OMP"/>
</dbReference>
<dbReference type="OrthoDB" id="9782229at2"/>
<dbReference type="GO" id="GO:0005509">
    <property type="term" value="F:calcium ion binding"/>
    <property type="evidence" value="ECO:0007669"/>
    <property type="project" value="InterPro"/>
</dbReference>
<dbReference type="CDD" id="cd07185">
    <property type="entry name" value="OmpA_C-like"/>
    <property type="match status" value="1"/>
</dbReference>
<dbReference type="PANTHER" id="PTHR30329:SF21">
    <property type="entry name" value="LIPOPROTEIN YIAD-RELATED"/>
    <property type="match status" value="1"/>
</dbReference>
<proteinExistence type="predicted"/>
<dbReference type="InterPro" id="IPR006664">
    <property type="entry name" value="OMP_bac"/>
</dbReference>
<dbReference type="EMBL" id="QUNR01000003">
    <property type="protein sequence ID" value="REH37665.1"/>
    <property type="molecule type" value="Genomic_DNA"/>
</dbReference>
<dbReference type="InterPro" id="IPR050330">
    <property type="entry name" value="Bact_OuterMem_StrucFunc"/>
</dbReference>
<feature type="signal peptide" evidence="11">
    <location>
        <begin position="1"/>
        <end position="20"/>
    </location>
</feature>
<feature type="domain" description="OmpA-like" evidence="12">
    <location>
        <begin position="242"/>
        <end position="359"/>
    </location>
</feature>
<dbReference type="GO" id="GO:0009279">
    <property type="term" value="C:cell outer membrane"/>
    <property type="evidence" value="ECO:0007669"/>
    <property type="project" value="UniProtKB-SubCell"/>
</dbReference>
<keyword evidence="2" id="KW-0813">Transport</keyword>
<evidence type="ECO:0000256" key="9">
    <source>
        <dbReference type="ARBA" id="ARBA00023237"/>
    </source>
</evidence>
<dbReference type="Pfam" id="PF13505">
    <property type="entry name" value="OMP_b-brl"/>
    <property type="match status" value="1"/>
</dbReference>
<reference evidence="13 14" key="1">
    <citation type="submission" date="2018-08" db="EMBL/GenBank/DDBJ databases">
        <title>Genomic Encyclopedia of Type Strains, Phase IV (KMG-IV): sequencing the most valuable type-strain genomes for metagenomic binning, comparative biology and taxonomic classification.</title>
        <authorList>
            <person name="Goeker M."/>
        </authorList>
    </citation>
    <scope>NUCLEOTIDE SEQUENCE [LARGE SCALE GENOMIC DNA]</scope>
    <source>
        <strain evidence="13 14">DSM 26022</strain>
    </source>
</reference>
<dbReference type="Gene3D" id="2.40.160.20">
    <property type="match status" value="1"/>
</dbReference>
<evidence type="ECO:0000256" key="7">
    <source>
        <dbReference type="ARBA" id="ARBA00023114"/>
    </source>
</evidence>
<keyword evidence="5 11" id="KW-0732">Signal</keyword>
<keyword evidence="3" id="KW-1134">Transmembrane beta strand</keyword>
<dbReference type="SUPFAM" id="SSF103647">
    <property type="entry name" value="TSP type-3 repeat"/>
    <property type="match status" value="1"/>
</dbReference>
<keyword evidence="8 10" id="KW-0472">Membrane</keyword>
<evidence type="ECO:0000313" key="14">
    <source>
        <dbReference type="Proteomes" id="UP000256774"/>
    </source>
</evidence>
<evidence type="ECO:0000313" key="13">
    <source>
        <dbReference type="EMBL" id="REH37665.1"/>
    </source>
</evidence>